<dbReference type="InterPro" id="IPR012337">
    <property type="entry name" value="RNaseH-like_sf"/>
</dbReference>
<name>A0AA38LDK2_TAXCH</name>
<dbReference type="AlphaFoldDB" id="A0AA38LDK2"/>
<gene>
    <name evidence="2" type="ORF">KI387_018651</name>
</gene>
<evidence type="ECO:0000259" key="1">
    <source>
        <dbReference type="PROSITE" id="PS50994"/>
    </source>
</evidence>
<dbReference type="GO" id="GO:0015074">
    <property type="term" value="P:DNA integration"/>
    <property type="evidence" value="ECO:0007669"/>
    <property type="project" value="InterPro"/>
</dbReference>
<dbReference type="InterPro" id="IPR001584">
    <property type="entry name" value="Integrase_cat-core"/>
</dbReference>
<organism evidence="2 3">
    <name type="scientific">Taxus chinensis</name>
    <name type="common">Chinese yew</name>
    <name type="synonym">Taxus wallichiana var. chinensis</name>
    <dbReference type="NCBI Taxonomy" id="29808"/>
    <lineage>
        <taxon>Eukaryota</taxon>
        <taxon>Viridiplantae</taxon>
        <taxon>Streptophyta</taxon>
        <taxon>Embryophyta</taxon>
        <taxon>Tracheophyta</taxon>
        <taxon>Spermatophyta</taxon>
        <taxon>Pinopsida</taxon>
        <taxon>Pinidae</taxon>
        <taxon>Conifers II</taxon>
        <taxon>Cupressales</taxon>
        <taxon>Taxaceae</taxon>
        <taxon>Taxus</taxon>
    </lineage>
</organism>
<dbReference type="PROSITE" id="PS50994">
    <property type="entry name" value="INTEGRASE"/>
    <property type="match status" value="1"/>
</dbReference>
<dbReference type="PANTHER" id="PTHR48475:SF1">
    <property type="entry name" value="RNASE H TYPE-1 DOMAIN-CONTAINING PROTEIN"/>
    <property type="match status" value="1"/>
</dbReference>
<proteinExistence type="predicted"/>
<dbReference type="EMBL" id="JAHRHJ020000004">
    <property type="protein sequence ID" value="KAH9316882.1"/>
    <property type="molecule type" value="Genomic_DNA"/>
</dbReference>
<dbReference type="SUPFAM" id="SSF53098">
    <property type="entry name" value="Ribonuclease H-like"/>
    <property type="match status" value="1"/>
</dbReference>
<sequence>FGVPFKIIADNATSFRARPLVAMCKGYGRILTYASDYNPQGNGQVESNNKNFLKIIRRTLELNKRKWGEQLKFVVWANRITVKRATGKSPFELVYGTQALLPLHMQLSSYQFIQQLEDQEVSPHDACINQIVELDEERRASHQRHIRFREKLKKLFDKKVTHKTFNIRDLVLLWDNRNEDKGKHGKFDLLWMGPYSIDIRIGEHTFFLKDLDGEFLKLPINGRHL</sequence>
<feature type="non-terminal residue" evidence="2">
    <location>
        <position position="225"/>
    </location>
</feature>
<dbReference type="Gene3D" id="3.30.420.10">
    <property type="entry name" value="Ribonuclease H-like superfamily/Ribonuclease H"/>
    <property type="match status" value="1"/>
</dbReference>
<dbReference type="PANTHER" id="PTHR48475">
    <property type="entry name" value="RIBONUCLEASE H"/>
    <property type="match status" value="1"/>
</dbReference>
<evidence type="ECO:0000313" key="3">
    <source>
        <dbReference type="Proteomes" id="UP000824469"/>
    </source>
</evidence>
<feature type="non-terminal residue" evidence="2">
    <location>
        <position position="1"/>
    </location>
</feature>
<dbReference type="GO" id="GO:0003676">
    <property type="term" value="F:nucleic acid binding"/>
    <property type="evidence" value="ECO:0007669"/>
    <property type="project" value="InterPro"/>
</dbReference>
<feature type="domain" description="Integrase catalytic" evidence="1">
    <location>
        <begin position="1"/>
        <end position="98"/>
    </location>
</feature>
<reference evidence="2 3" key="1">
    <citation type="journal article" date="2021" name="Nat. Plants">
        <title>The Taxus genome provides insights into paclitaxel biosynthesis.</title>
        <authorList>
            <person name="Xiong X."/>
            <person name="Gou J."/>
            <person name="Liao Q."/>
            <person name="Li Y."/>
            <person name="Zhou Q."/>
            <person name="Bi G."/>
            <person name="Li C."/>
            <person name="Du R."/>
            <person name="Wang X."/>
            <person name="Sun T."/>
            <person name="Guo L."/>
            <person name="Liang H."/>
            <person name="Lu P."/>
            <person name="Wu Y."/>
            <person name="Zhang Z."/>
            <person name="Ro D.K."/>
            <person name="Shang Y."/>
            <person name="Huang S."/>
            <person name="Yan J."/>
        </authorList>
    </citation>
    <scope>NUCLEOTIDE SEQUENCE [LARGE SCALE GENOMIC DNA]</scope>
    <source>
        <strain evidence="2">Ta-2019</strain>
    </source>
</reference>
<keyword evidence="3" id="KW-1185">Reference proteome</keyword>
<comment type="caution">
    <text evidence="2">The sequence shown here is derived from an EMBL/GenBank/DDBJ whole genome shotgun (WGS) entry which is preliminary data.</text>
</comment>
<protein>
    <recommendedName>
        <fullName evidence="1">Integrase catalytic domain-containing protein</fullName>
    </recommendedName>
</protein>
<dbReference type="InterPro" id="IPR036397">
    <property type="entry name" value="RNaseH_sf"/>
</dbReference>
<accession>A0AA38LDK2</accession>
<evidence type="ECO:0000313" key="2">
    <source>
        <dbReference type="EMBL" id="KAH9316882.1"/>
    </source>
</evidence>
<dbReference type="Proteomes" id="UP000824469">
    <property type="component" value="Unassembled WGS sequence"/>
</dbReference>